<dbReference type="Pfam" id="PF13474">
    <property type="entry name" value="SnoaL_3"/>
    <property type="match status" value="1"/>
</dbReference>
<protein>
    <submittedName>
        <fullName evidence="2">Nuclear transport factor 2 family protein</fullName>
    </submittedName>
</protein>
<gene>
    <name evidence="2" type="ORF">PQQ73_24070</name>
</gene>
<evidence type="ECO:0000259" key="1">
    <source>
        <dbReference type="Pfam" id="PF13474"/>
    </source>
</evidence>
<accession>A0ABW9EKB4</accession>
<reference evidence="2 3" key="1">
    <citation type="journal article" date="2024" name="Chem. Sci.">
        <title>Discovery of megapolipeptins by genome mining of a Burkholderiales bacteria collection.</title>
        <authorList>
            <person name="Paulo B.S."/>
            <person name="Recchia M.J.J."/>
            <person name="Lee S."/>
            <person name="Fergusson C.H."/>
            <person name="Romanowski S.B."/>
            <person name="Hernandez A."/>
            <person name="Krull N."/>
            <person name="Liu D.Y."/>
            <person name="Cavanagh H."/>
            <person name="Bos A."/>
            <person name="Gray C.A."/>
            <person name="Murphy B.T."/>
            <person name="Linington R.G."/>
            <person name="Eustaquio A.S."/>
        </authorList>
    </citation>
    <scope>NUCLEOTIDE SEQUENCE [LARGE SCALE GENOMIC DNA]</scope>
    <source>
        <strain evidence="2 3">RL17-350-BIC-E</strain>
    </source>
</reference>
<proteinExistence type="predicted"/>
<dbReference type="EMBL" id="JAQQCL010000020">
    <property type="protein sequence ID" value="MFM0719408.1"/>
    <property type="molecule type" value="Genomic_DNA"/>
</dbReference>
<dbReference type="Gene3D" id="3.10.450.50">
    <property type="match status" value="1"/>
</dbReference>
<feature type="domain" description="SnoaL-like" evidence="1">
    <location>
        <begin position="8"/>
        <end position="132"/>
    </location>
</feature>
<sequence length="143" mass="16007">MDKLADPILQVLSDYQAAVFAKDVDRFEALYDRDVVLFDMWAAWSCKGITSLREMTTGWFGSLGTERVIVDFSDVQATVGQDLAFVHAFVKFKAVTAEGVELRSMDNRLTMTLRQTGDGWKIVHQHTSSPIEPGTTSVIFKRG</sequence>
<dbReference type="SUPFAM" id="SSF54427">
    <property type="entry name" value="NTF2-like"/>
    <property type="match status" value="1"/>
</dbReference>
<organism evidence="2 3">
    <name type="scientific">Paraburkholderia strydomiana</name>
    <dbReference type="NCBI Taxonomy" id="1245417"/>
    <lineage>
        <taxon>Bacteria</taxon>
        <taxon>Pseudomonadati</taxon>
        <taxon>Pseudomonadota</taxon>
        <taxon>Betaproteobacteria</taxon>
        <taxon>Burkholderiales</taxon>
        <taxon>Burkholderiaceae</taxon>
        <taxon>Paraburkholderia</taxon>
    </lineage>
</organism>
<keyword evidence="3" id="KW-1185">Reference proteome</keyword>
<dbReference type="RefSeq" id="WP_408155425.1">
    <property type="nucleotide sequence ID" value="NZ_JAQQCJ010000020.1"/>
</dbReference>
<dbReference type="InterPro" id="IPR032710">
    <property type="entry name" value="NTF2-like_dom_sf"/>
</dbReference>
<comment type="caution">
    <text evidence="2">The sequence shown here is derived from an EMBL/GenBank/DDBJ whole genome shotgun (WGS) entry which is preliminary data.</text>
</comment>
<name>A0ABW9EKB4_9BURK</name>
<dbReference type="InterPro" id="IPR037401">
    <property type="entry name" value="SnoaL-like"/>
</dbReference>
<dbReference type="Proteomes" id="UP001629392">
    <property type="component" value="Unassembled WGS sequence"/>
</dbReference>
<evidence type="ECO:0000313" key="3">
    <source>
        <dbReference type="Proteomes" id="UP001629392"/>
    </source>
</evidence>
<evidence type="ECO:0000313" key="2">
    <source>
        <dbReference type="EMBL" id="MFM0719408.1"/>
    </source>
</evidence>